<dbReference type="InterPro" id="IPR029052">
    <property type="entry name" value="Metallo-depent_PP-like"/>
</dbReference>
<dbReference type="AlphaFoldDB" id="W4KKT0"/>
<dbReference type="HOGENOM" id="CLU_005854_1_1_1"/>
<keyword evidence="7" id="KW-1185">Reference proteome</keyword>
<dbReference type="InParanoid" id="W4KKT0"/>
<dbReference type="PANTHER" id="PTHR11575">
    <property type="entry name" value="5'-NUCLEOTIDASE-RELATED"/>
    <property type="match status" value="1"/>
</dbReference>
<accession>W4KKT0</accession>
<dbReference type="EMBL" id="KI925455">
    <property type="protein sequence ID" value="ETW85676.1"/>
    <property type="molecule type" value="Genomic_DNA"/>
</dbReference>
<dbReference type="Gene3D" id="3.60.21.10">
    <property type="match status" value="1"/>
</dbReference>
<evidence type="ECO:0000313" key="6">
    <source>
        <dbReference type="EMBL" id="ETW85676.1"/>
    </source>
</evidence>
<organism evidence="6 7">
    <name type="scientific">Heterobasidion irregulare (strain TC 32-1)</name>
    <dbReference type="NCBI Taxonomy" id="747525"/>
    <lineage>
        <taxon>Eukaryota</taxon>
        <taxon>Fungi</taxon>
        <taxon>Dikarya</taxon>
        <taxon>Basidiomycota</taxon>
        <taxon>Agaricomycotina</taxon>
        <taxon>Agaricomycetes</taxon>
        <taxon>Russulales</taxon>
        <taxon>Bondarzewiaceae</taxon>
        <taxon>Heterobasidion</taxon>
        <taxon>Heterobasidion annosum species complex</taxon>
    </lineage>
</organism>
<dbReference type="STRING" id="747525.W4KKT0"/>
<dbReference type="GO" id="GO:0000166">
    <property type="term" value="F:nucleotide binding"/>
    <property type="evidence" value="ECO:0007669"/>
    <property type="project" value="UniProtKB-KW"/>
</dbReference>
<dbReference type="OrthoDB" id="10252235at2759"/>
<dbReference type="RefSeq" id="XP_009542511.1">
    <property type="nucleotide sequence ID" value="XM_009544216.1"/>
</dbReference>
<dbReference type="InterPro" id="IPR036907">
    <property type="entry name" value="5'-Nucleotdase_C_sf"/>
</dbReference>
<evidence type="ECO:0000259" key="5">
    <source>
        <dbReference type="Pfam" id="PF02872"/>
    </source>
</evidence>
<dbReference type="InterPro" id="IPR004843">
    <property type="entry name" value="Calcineurin-like_PHP"/>
</dbReference>
<dbReference type="GO" id="GO:0016787">
    <property type="term" value="F:hydrolase activity"/>
    <property type="evidence" value="ECO:0007669"/>
    <property type="project" value="UniProtKB-KW"/>
</dbReference>
<dbReference type="PANTHER" id="PTHR11575:SF48">
    <property type="entry name" value="5'-NUCLEOTIDASE"/>
    <property type="match status" value="1"/>
</dbReference>
<dbReference type="GO" id="GO:0009166">
    <property type="term" value="P:nucleotide catabolic process"/>
    <property type="evidence" value="ECO:0007669"/>
    <property type="project" value="InterPro"/>
</dbReference>
<dbReference type="SUPFAM" id="SSF56300">
    <property type="entry name" value="Metallo-dependent phosphatases"/>
    <property type="match status" value="1"/>
</dbReference>
<feature type="domain" description="5'-Nucleotidase C-terminal" evidence="5">
    <location>
        <begin position="354"/>
        <end position="527"/>
    </location>
</feature>
<evidence type="ECO:0000256" key="1">
    <source>
        <dbReference type="ARBA" id="ARBA00006654"/>
    </source>
</evidence>
<dbReference type="InterPro" id="IPR006179">
    <property type="entry name" value="5_nucleotidase/apyrase"/>
</dbReference>
<proteinExistence type="inferred from homology"/>
<dbReference type="Pfam" id="PF00149">
    <property type="entry name" value="Metallophos"/>
    <property type="match status" value="1"/>
</dbReference>
<sequence>MTKLPIIHFNDVYRVRPQKISPTSPETIDVTQFAALMDDIRDGWAERPDGTREGLTLFSGDVFAPSVESSVTRGSHMVPVMNQLAPDVSMTGNHDFDFGYPHLSKLIQDTKFPWLLSNIVDTTTSKVPDSLYEFRVLERVGVRIGVIGLVEKEWIGTVSSWPESFVYKDMAEVGLDLSKRLRDPTGEYKCDLIIALTHARWVNDIALAKKLLALTPAAQENQDVANTHGVDILLGGHDHLYFVGRGVDTWEGYDLTAEVLGAEEDHGDVLLVKSGTDFRDLSEMTLELEDTSEGSVRRKVIKKIMGKHHEIVPGMRSCNQLQRILDNILKSVGSSLKNPLCKLAAELDVRSQFIRIQESAAGDWFADILRHTYDDALCMKGYNGGADGVFICAGMLRGDSIYGPGYLSLGDILEILPFEDPLVVIEVDGQTLWDTLEASLETWPAQEGRFPVIAGFRVSWDSRKKPGERVLGVWLQEEVSDGGLGSPADSGHTTPAVVDGEPIKREKEGRKYKIVTREYMAQGHDGFLPLKGQKHLIDDESGQITSTVVRKYLLGAQFVNRLARMNESQEHIDPDTHRIIAQERTRQSRIKTHQLHIAEQWKRAASLAIRWSRSKQHYQDHIGVASKEHMSGVDCFDGAKLRVGKQQDEDGEAKAPAEEDMITVHPVVDGRLRNEARS</sequence>
<evidence type="ECO:0008006" key="8">
    <source>
        <dbReference type="Google" id="ProtNLM"/>
    </source>
</evidence>
<dbReference type="Pfam" id="PF02872">
    <property type="entry name" value="5_nucleotid_C"/>
    <property type="match status" value="1"/>
</dbReference>
<dbReference type="GeneID" id="20669854"/>
<evidence type="ECO:0000256" key="2">
    <source>
        <dbReference type="ARBA" id="ARBA00022729"/>
    </source>
</evidence>
<keyword evidence="3" id="KW-0547">Nucleotide-binding</keyword>
<dbReference type="SUPFAM" id="SSF55816">
    <property type="entry name" value="5'-nucleotidase (syn. UDP-sugar hydrolase), C-terminal domain"/>
    <property type="match status" value="1"/>
</dbReference>
<dbReference type="eggNOG" id="KOG4419">
    <property type="taxonomic scope" value="Eukaryota"/>
</dbReference>
<dbReference type="Gene3D" id="3.90.780.10">
    <property type="entry name" value="5'-Nucleotidase, C-terminal domain"/>
    <property type="match status" value="1"/>
</dbReference>
<keyword evidence="3" id="KW-0378">Hydrolase</keyword>
<evidence type="ECO:0000256" key="3">
    <source>
        <dbReference type="RuleBase" id="RU362119"/>
    </source>
</evidence>
<dbReference type="InterPro" id="IPR008334">
    <property type="entry name" value="5'-Nucleotdase_C"/>
</dbReference>
<keyword evidence="2" id="KW-0732">Signal</keyword>
<feature type="domain" description="Calcineurin-like phosphoesterase" evidence="4">
    <location>
        <begin position="4"/>
        <end position="240"/>
    </location>
</feature>
<evidence type="ECO:0000259" key="4">
    <source>
        <dbReference type="Pfam" id="PF00149"/>
    </source>
</evidence>
<dbReference type="PRINTS" id="PR01607">
    <property type="entry name" value="APYRASEFAMLY"/>
</dbReference>
<reference evidence="6 7" key="1">
    <citation type="journal article" date="2012" name="New Phytol.">
        <title>Insight into trade-off between wood decay and parasitism from the genome of a fungal forest pathogen.</title>
        <authorList>
            <person name="Olson A."/>
            <person name="Aerts A."/>
            <person name="Asiegbu F."/>
            <person name="Belbahri L."/>
            <person name="Bouzid O."/>
            <person name="Broberg A."/>
            <person name="Canback B."/>
            <person name="Coutinho P.M."/>
            <person name="Cullen D."/>
            <person name="Dalman K."/>
            <person name="Deflorio G."/>
            <person name="van Diepen L.T."/>
            <person name="Dunand C."/>
            <person name="Duplessis S."/>
            <person name="Durling M."/>
            <person name="Gonthier P."/>
            <person name="Grimwood J."/>
            <person name="Fossdal C.G."/>
            <person name="Hansson D."/>
            <person name="Henrissat B."/>
            <person name="Hietala A."/>
            <person name="Himmelstrand K."/>
            <person name="Hoffmeister D."/>
            <person name="Hogberg N."/>
            <person name="James T.Y."/>
            <person name="Karlsson M."/>
            <person name="Kohler A."/>
            <person name="Kues U."/>
            <person name="Lee Y.H."/>
            <person name="Lin Y.C."/>
            <person name="Lind M."/>
            <person name="Lindquist E."/>
            <person name="Lombard V."/>
            <person name="Lucas S."/>
            <person name="Lunden K."/>
            <person name="Morin E."/>
            <person name="Murat C."/>
            <person name="Park J."/>
            <person name="Raffaello T."/>
            <person name="Rouze P."/>
            <person name="Salamov A."/>
            <person name="Schmutz J."/>
            <person name="Solheim H."/>
            <person name="Stahlberg J."/>
            <person name="Velez H."/>
            <person name="de Vries R.P."/>
            <person name="Wiebenga A."/>
            <person name="Woodward S."/>
            <person name="Yakovlev I."/>
            <person name="Garbelotto M."/>
            <person name="Martin F."/>
            <person name="Grigoriev I.V."/>
            <person name="Stenlid J."/>
        </authorList>
    </citation>
    <scope>NUCLEOTIDE SEQUENCE [LARGE SCALE GENOMIC DNA]</scope>
    <source>
        <strain evidence="6 7">TC 32-1</strain>
    </source>
</reference>
<dbReference type="KEGG" id="hir:HETIRDRAFT_311242"/>
<dbReference type="Proteomes" id="UP000030671">
    <property type="component" value="Unassembled WGS sequence"/>
</dbReference>
<comment type="similarity">
    <text evidence="1 3">Belongs to the 5'-nucleotidase family.</text>
</comment>
<protein>
    <recommendedName>
        <fullName evidence="8">Metallo-dependent phosphatase</fullName>
    </recommendedName>
</protein>
<evidence type="ECO:0000313" key="7">
    <source>
        <dbReference type="Proteomes" id="UP000030671"/>
    </source>
</evidence>
<name>W4KKT0_HETIT</name>
<gene>
    <name evidence="6" type="ORF">HETIRDRAFT_311242</name>
</gene>